<dbReference type="SUPFAM" id="SSF64076">
    <property type="entry name" value="MTH938-like"/>
    <property type="match status" value="1"/>
</dbReference>
<dbReference type="Proteomes" id="UP000267029">
    <property type="component" value="Unassembled WGS sequence"/>
</dbReference>
<dbReference type="OrthoDB" id="413520at2759"/>
<reference evidence="3" key="2">
    <citation type="submission" date="2019-11" db="UniProtKB">
        <authorList>
            <consortium name="WormBaseParasite"/>
        </authorList>
    </citation>
    <scope>IDENTIFICATION</scope>
</reference>
<evidence type="ECO:0000313" key="1">
    <source>
        <dbReference type="EMBL" id="VDD74310.1"/>
    </source>
</evidence>
<proteinExistence type="predicted"/>
<evidence type="ECO:0000313" key="2">
    <source>
        <dbReference type="Proteomes" id="UP000267029"/>
    </source>
</evidence>
<dbReference type="InterPro" id="IPR036748">
    <property type="entry name" value="MTH938-like_sf"/>
</dbReference>
<dbReference type="Pfam" id="PF04430">
    <property type="entry name" value="DUF498"/>
    <property type="match status" value="1"/>
</dbReference>
<dbReference type="InterPro" id="IPR007523">
    <property type="entry name" value="NDUFAF3/AAMDC"/>
</dbReference>
<dbReference type="EMBL" id="UXSR01000025">
    <property type="protein sequence ID" value="VDD74310.1"/>
    <property type="molecule type" value="Genomic_DNA"/>
</dbReference>
<name>A0A0R3U1Q1_MESCO</name>
<dbReference type="AlphaFoldDB" id="A0A0R3U1Q1"/>
<dbReference type="STRING" id="53468.A0A0R3U1Q1"/>
<organism evidence="1 2">
    <name type="scientific">Mesocestoides corti</name>
    <name type="common">Flatworm</name>
    <dbReference type="NCBI Taxonomy" id="53468"/>
    <lineage>
        <taxon>Eukaryota</taxon>
        <taxon>Metazoa</taxon>
        <taxon>Spiralia</taxon>
        <taxon>Lophotrochozoa</taxon>
        <taxon>Platyhelminthes</taxon>
        <taxon>Cestoda</taxon>
        <taxon>Eucestoda</taxon>
        <taxon>Cyclophyllidea</taxon>
        <taxon>Mesocestoididae</taxon>
        <taxon>Mesocestoides</taxon>
    </lineage>
</organism>
<keyword evidence="2" id="KW-1185">Reference proteome</keyword>
<dbReference type="PANTHER" id="PTHR15811">
    <property type="entry name" value="MTH938 DOMAIN-CONTAINING PROTEIN"/>
    <property type="match status" value="1"/>
</dbReference>
<dbReference type="WBParaSite" id="MCU_002419-RA">
    <property type="protein sequence ID" value="MCU_002419-RA"/>
    <property type="gene ID" value="MCU_002419"/>
</dbReference>
<protein>
    <submittedName>
        <fullName evidence="3">AcnX domain-containing protein</fullName>
    </submittedName>
</protein>
<dbReference type="PANTHER" id="PTHR15811:SF5">
    <property type="entry name" value="MTH938 DOMAIN-CONTAINING PROTEIN"/>
    <property type="match status" value="1"/>
</dbReference>
<dbReference type="GO" id="GO:0045600">
    <property type="term" value="P:positive regulation of fat cell differentiation"/>
    <property type="evidence" value="ECO:0007669"/>
    <property type="project" value="TreeGrafter"/>
</dbReference>
<accession>A0A0R3U1Q1</accession>
<dbReference type="Gene3D" id="3.40.1230.10">
    <property type="entry name" value="MTH938-like"/>
    <property type="match status" value="1"/>
</dbReference>
<gene>
    <name evidence="1" type="ORF">MCOS_LOCUS313</name>
</gene>
<reference evidence="1 2" key="1">
    <citation type="submission" date="2018-10" db="EMBL/GenBank/DDBJ databases">
        <authorList>
            <consortium name="Pathogen Informatics"/>
        </authorList>
    </citation>
    <scope>NUCLEOTIDE SEQUENCE [LARGE SCALE GENOMIC DNA]</scope>
</reference>
<sequence length="138" mass="15431">MESFAPAPSPRIIRVKWGLIEVEKFDEDGKLIPKETVTYRDAKLWPGGSEIWDWRQHGTSHRLGIALEDVLDLHNTGAKIVVLSMGKMCWLHIPHHVLNGLQQSGHVVIVEPTSAAVKTYNNLVEHGHLVAGLFHTTC</sequence>
<evidence type="ECO:0000313" key="3">
    <source>
        <dbReference type="WBParaSite" id="MCU_002419-RA"/>
    </source>
</evidence>
<dbReference type="GO" id="GO:0005737">
    <property type="term" value="C:cytoplasm"/>
    <property type="evidence" value="ECO:0007669"/>
    <property type="project" value="TreeGrafter"/>
</dbReference>